<dbReference type="OrthoDB" id="4704289at2"/>
<reference evidence="1 2" key="1">
    <citation type="submission" date="2015-03" db="EMBL/GenBank/DDBJ databases">
        <authorList>
            <person name="Urmite Genomes"/>
        </authorList>
    </citation>
    <scope>NUCLEOTIDE SEQUENCE [LARGE SCALE GENOMIC DNA]</scope>
    <source>
        <strain evidence="1 2">CSUR P1491</strain>
    </source>
</reference>
<dbReference type="STRING" id="141349.BN1232_01805"/>
<accession>A0A0E4CMI9</accession>
<dbReference type="Proteomes" id="UP000199251">
    <property type="component" value="Unassembled WGS sequence"/>
</dbReference>
<evidence type="ECO:0000313" key="1">
    <source>
        <dbReference type="EMBL" id="CQD09872.1"/>
    </source>
</evidence>
<dbReference type="AlphaFoldDB" id="A0A0E4CMI9"/>
<evidence type="ECO:0000313" key="2">
    <source>
        <dbReference type="Proteomes" id="UP000199251"/>
    </source>
</evidence>
<proteinExistence type="predicted"/>
<sequence length="198" mass="21007">MSNLIAAASLPKTLVARLRELQEQPGMRVNRIPVLTTPVGQPEILDTAGDAVSGLDVGSLTALAVLSPRRPEVDGVAWLDFETVTYYTAGANAFASVGTFSGNAQFQPYLRLTLAKAPTGAGVLVTCRATSIAVGPHYPGFYRVEGPGVAASFEDNARPTTFTFVVPAGGNGPVEIKIYTDPDRIQLWAFHDCTITKI</sequence>
<organism evidence="1 2">
    <name type="scientific">Mycobacterium lentiflavum</name>
    <dbReference type="NCBI Taxonomy" id="141349"/>
    <lineage>
        <taxon>Bacteria</taxon>
        <taxon>Bacillati</taxon>
        <taxon>Actinomycetota</taxon>
        <taxon>Actinomycetes</taxon>
        <taxon>Mycobacteriales</taxon>
        <taxon>Mycobacteriaceae</taxon>
        <taxon>Mycobacterium</taxon>
        <taxon>Mycobacterium simiae complex</taxon>
    </lineage>
</organism>
<name>A0A0E4CMI9_MYCLN</name>
<gene>
    <name evidence="1" type="ORF">BN1232_01805</name>
</gene>
<dbReference type="RefSeq" id="WP_090601036.1">
    <property type="nucleotide sequence ID" value="NZ_CTEE01000001.1"/>
</dbReference>
<protein>
    <submittedName>
        <fullName evidence="1">Uncharacterized protein</fullName>
    </submittedName>
</protein>
<dbReference type="EMBL" id="CTEE01000001">
    <property type="protein sequence ID" value="CQD09872.1"/>
    <property type="molecule type" value="Genomic_DNA"/>
</dbReference>